<evidence type="ECO:0000259" key="1">
    <source>
        <dbReference type="Pfam" id="PF04069"/>
    </source>
</evidence>
<keyword evidence="3" id="KW-1185">Reference proteome</keyword>
<dbReference type="AlphaFoldDB" id="A0A7W6LCT5"/>
<comment type="caution">
    <text evidence="2">The sequence shown here is derived from an EMBL/GenBank/DDBJ whole genome shotgun (WGS) entry which is preliminary data.</text>
</comment>
<dbReference type="EMBL" id="JACIEC010000001">
    <property type="protein sequence ID" value="MBB4141876.1"/>
    <property type="molecule type" value="Genomic_DNA"/>
</dbReference>
<dbReference type="Gene3D" id="3.40.190.100">
    <property type="entry name" value="Glycine betaine-binding periplasmic protein, domain 2"/>
    <property type="match status" value="1"/>
</dbReference>
<accession>A0A7W6LCT5</accession>
<dbReference type="GO" id="GO:0043190">
    <property type="term" value="C:ATP-binding cassette (ABC) transporter complex"/>
    <property type="evidence" value="ECO:0007669"/>
    <property type="project" value="InterPro"/>
</dbReference>
<proteinExistence type="predicted"/>
<name>A0A7W6LCT5_9HYPH</name>
<dbReference type="Proteomes" id="UP000519897">
    <property type="component" value="Unassembled WGS sequence"/>
</dbReference>
<reference evidence="2 3" key="1">
    <citation type="submission" date="2020-08" db="EMBL/GenBank/DDBJ databases">
        <title>Genomic Encyclopedia of Type Strains, Phase IV (KMG-IV): sequencing the most valuable type-strain genomes for metagenomic binning, comparative biology and taxonomic classification.</title>
        <authorList>
            <person name="Goeker M."/>
        </authorList>
    </citation>
    <scope>NUCLEOTIDE SEQUENCE [LARGE SCALE GENOMIC DNA]</scope>
    <source>
        <strain evidence="2 3">DSM 29514</strain>
    </source>
</reference>
<evidence type="ECO:0000313" key="2">
    <source>
        <dbReference type="EMBL" id="MBB4141876.1"/>
    </source>
</evidence>
<gene>
    <name evidence="2" type="ORF">GGQ72_000375</name>
</gene>
<organism evidence="2 3">
    <name type="scientific">Rhizobium rhizoryzae</name>
    <dbReference type="NCBI Taxonomy" id="451876"/>
    <lineage>
        <taxon>Bacteria</taxon>
        <taxon>Pseudomonadati</taxon>
        <taxon>Pseudomonadota</taxon>
        <taxon>Alphaproteobacteria</taxon>
        <taxon>Hyphomicrobiales</taxon>
        <taxon>Rhizobiaceae</taxon>
        <taxon>Rhizobium/Agrobacterium group</taxon>
        <taxon>Rhizobium</taxon>
    </lineage>
</organism>
<dbReference type="SUPFAM" id="SSF53850">
    <property type="entry name" value="Periplasmic binding protein-like II"/>
    <property type="match status" value="1"/>
</dbReference>
<dbReference type="Gene3D" id="3.40.190.10">
    <property type="entry name" value="Periplasmic binding protein-like II"/>
    <property type="match status" value="1"/>
</dbReference>
<dbReference type="InterPro" id="IPR007210">
    <property type="entry name" value="ABC_Gly_betaine_transp_sub-bd"/>
</dbReference>
<sequence>MSSNRGSDQAMWYGATGASALLAYFAFAASAQASACGRVSIAEMNWNSAAIAAQVDKLILEAGYGCDVELVAGDTIPTVRTMINQGTPDIAPELWVNSVNAELNEAYASGKLVQGAEILADGAVEGWWIPKYVADEHPNLRTIADALAKPELFAENSESRQGVVHSCPPDWSCSITTQNLFRATGAESKGFSLKPAGSAEEFNAGLSRALNEKRGWLGYYWAPTAILGEHPMVKLSFGVPFDQLEWDECTSRAGCANPKINSYPVSQAFTIISKGLSDRAPDVTDYLRNRKWGNATISSLMAWQAENNASNRDAALHFLRQNLDIWTRWVPVSVSDRIKPTL</sequence>
<dbReference type="Pfam" id="PF04069">
    <property type="entry name" value="OpuAC"/>
    <property type="match status" value="1"/>
</dbReference>
<evidence type="ECO:0000313" key="3">
    <source>
        <dbReference type="Proteomes" id="UP000519897"/>
    </source>
</evidence>
<dbReference type="GO" id="GO:0022857">
    <property type="term" value="F:transmembrane transporter activity"/>
    <property type="evidence" value="ECO:0007669"/>
    <property type="project" value="InterPro"/>
</dbReference>
<feature type="domain" description="ABC-type glycine betaine transport system substrate-binding" evidence="1">
    <location>
        <begin position="38"/>
        <end position="321"/>
    </location>
</feature>
<protein>
    <submittedName>
        <fullName evidence="2">Glycine betaine/proline transport system substrate-binding protein</fullName>
    </submittedName>
</protein>